<dbReference type="PANTHER" id="PTHR32063">
    <property type="match status" value="1"/>
</dbReference>
<dbReference type="EMBL" id="FNCP01000020">
    <property type="protein sequence ID" value="SDH85142.1"/>
    <property type="molecule type" value="Genomic_DNA"/>
</dbReference>
<dbReference type="GO" id="GO:0005886">
    <property type="term" value="C:plasma membrane"/>
    <property type="evidence" value="ECO:0007669"/>
    <property type="project" value="TreeGrafter"/>
</dbReference>
<dbReference type="Gene3D" id="3.30.70.1440">
    <property type="entry name" value="Multidrug efflux transporter AcrB pore domain"/>
    <property type="match status" value="1"/>
</dbReference>
<feature type="transmembrane region" description="Helical" evidence="1">
    <location>
        <begin position="984"/>
        <end position="1010"/>
    </location>
</feature>
<evidence type="ECO:0000256" key="1">
    <source>
        <dbReference type="SAM" id="Phobius"/>
    </source>
</evidence>
<dbReference type="Gene3D" id="1.20.1640.10">
    <property type="entry name" value="Multidrug efflux transporter AcrB transmembrane domain"/>
    <property type="match status" value="2"/>
</dbReference>
<feature type="transmembrane region" description="Helical" evidence="1">
    <location>
        <begin position="907"/>
        <end position="930"/>
    </location>
</feature>
<feature type="transmembrane region" description="Helical" evidence="1">
    <location>
        <begin position="951"/>
        <end position="972"/>
    </location>
</feature>
<feature type="transmembrane region" description="Helical" evidence="1">
    <location>
        <begin position="429"/>
        <end position="455"/>
    </location>
</feature>
<evidence type="ECO:0000313" key="3">
    <source>
        <dbReference type="Proteomes" id="UP000198656"/>
    </source>
</evidence>
<feature type="transmembrane region" description="Helical" evidence="1">
    <location>
        <begin position="387"/>
        <end position="409"/>
    </location>
</feature>
<reference evidence="3" key="1">
    <citation type="submission" date="2016-10" db="EMBL/GenBank/DDBJ databases">
        <authorList>
            <person name="Varghese N."/>
            <person name="Submissions S."/>
        </authorList>
    </citation>
    <scope>NUCLEOTIDE SEQUENCE [LARGE SCALE GENOMIC DNA]</scope>
    <source>
        <strain evidence="3">DSM 8344</strain>
    </source>
</reference>
<dbReference type="SUPFAM" id="SSF82714">
    <property type="entry name" value="Multidrug efflux transporter AcrB TolC docking domain, DN and DC subdomains"/>
    <property type="match status" value="2"/>
</dbReference>
<feature type="transmembrane region" description="Helical" evidence="1">
    <location>
        <begin position="358"/>
        <end position="375"/>
    </location>
</feature>
<dbReference type="GO" id="GO:0042910">
    <property type="term" value="F:xenobiotic transmembrane transporter activity"/>
    <property type="evidence" value="ECO:0007669"/>
    <property type="project" value="TreeGrafter"/>
</dbReference>
<sequence length="1037" mass="112698">MFITNVSIKRPVFITVIIIVFLVVGMLCFRGLSINDMPQADFPYVTVAIEQHGVAPDQMETNVAKKVEEAIGQISGVKHIYTNISEGVCNVIVEFDLAKSPDVAAQEVRDKVSSIRKSLPTDIEEPIIAKYDFSATPILSLAVSGTMDNRVITKIVDDVITKSLYTVSGVGSVQVYGKEEREIKIKLDLEKLAEYGLAPAEMVSAVQNGNMERPGGKVTDGQTEISLRTDNKVKNLEDFYNITVGVRSGREIKVRDVATVADGIKDKDSISYYDGKEAIGVDIIKQSGSNTVLVSDNVKKQLDLIKGTLPKGITVDVVADNSVSIRDSVDEVVKTILEGCILAIIIVFIFLREWESTLISGISLPTSIVTTFIAMKVMDFSLNTMSLMALSLAVGLLIDDAIVVIENIVRHLHMGKPPMQAAREATSEIGLAVMATTFAVVAVFVPIAMVSGIIGKYFVEFGLTVAFSMLVSLFISFTLVPMMSSRLLKSERKTKKTFVGHFLDWFNDKFDLLGTSYSKFLKVVLNHRLITLIFTIGIFVASMKLIPLLGFSFIPATDAGGINISVSTDSGLTLQAVGDKAKEIEEKLKKYPEVTHVYTTVSSDKISVYAKLTEKQEREKAAKQIASEVREDLKGITGIELAVKASSLGPNEGKDVSFIILGNNTEAMQAVALKGKKMLSQDPHAKDVELDLKTGKTETKLEVDRDKVSDLGVDVSLAATTIQALFDGIDAGKFEWAGDRYNVRVSLKDDQRRSLDNLNGIYVNGSINGSVNGSNDRMIPLANVTKKVLSTSYATIHRYDRLTQIELSANVEGIPTGDFLNMYTNKLTNELDIPEGVFVKVGGMNEMMQEGFASLVTALLMGILFMFLVMAMQFESFLDPVAIMFSLPMALIGAVLGLYIAGSELSILSLIGIILLMGLVAKNGILLIDFTKQKMQEGFEVKAALIEAGSVRLRPILMTTLAMIFGMIPVAIGSGSGAEMRAPMGHAVIGGLITSTLLTLFVVPVVYSLLDGMKKKLSRKAKRPASPISATNNEICH</sequence>
<dbReference type="Gene3D" id="3.30.2090.10">
    <property type="entry name" value="Multidrug efflux transporter AcrB TolC docking domain, DN and DC subdomains"/>
    <property type="match status" value="2"/>
</dbReference>
<accession>A0A1G8FSK9</accession>
<dbReference type="InterPro" id="IPR027463">
    <property type="entry name" value="AcrB_DN_DC_subdom"/>
</dbReference>
<dbReference type="SUPFAM" id="SSF82866">
    <property type="entry name" value="Multidrug efflux transporter AcrB transmembrane domain"/>
    <property type="match status" value="2"/>
</dbReference>
<name>A0A1G8FSK9_9FIRM</name>
<dbReference type="STRING" id="1121419.SAMN05443529_12065"/>
<feature type="transmembrane region" description="Helical" evidence="1">
    <location>
        <begin position="851"/>
        <end position="869"/>
    </location>
</feature>
<feature type="transmembrane region" description="Helical" evidence="1">
    <location>
        <begin position="12"/>
        <end position="32"/>
    </location>
</feature>
<dbReference type="AlphaFoldDB" id="A0A1G8FSK9"/>
<dbReference type="RefSeq" id="WP_092334687.1">
    <property type="nucleotide sequence ID" value="NZ_FNCP01000020.1"/>
</dbReference>
<evidence type="ECO:0000313" key="2">
    <source>
        <dbReference type="EMBL" id="SDH85142.1"/>
    </source>
</evidence>
<keyword evidence="1" id="KW-0472">Membrane</keyword>
<dbReference type="OrthoDB" id="9757876at2"/>
<feature type="transmembrane region" description="Helical" evidence="1">
    <location>
        <begin position="461"/>
        <end position="483"/>
    </location>
</feature>
<dbReference type="PANTHER" id="PTHR32063:SF0">
    <property type="entry name" value="SWARMING MOTILITY PROTEIN SWRC"/>
    <property type="match status" value="1"/>
</dbReference>
<feature type="transmembrane region" description="Helical" evidence="1">
    <location>
        <begin position="529"/>
        <end position="554"/>
    </location>
</feature>
<protein>
    <submittedName>
        <fullName evidence="2">Hydrophobic/amphiphilic exporter-1, HAE1 family</fullName>
    </submittedName>
</protein>
<dbReference type="Proteomes" id="UP000198656">
    <property type="component" value="Unassembled WGS sequence"/>
</dbReference>
<gene>
    <name evidence="2" type="ORF">SAMN05443529_12065</name>
</gene>
<dbReference type="Pfam" id="PF00873">
    <property type="entry name" value="ACR_tran"/>
    <property type="match status" value="1"/>
</dbReference>
<feature type="transmembrane region" description="Helical" evidence="1">
    <location>
        <begin position="332"/>
        <end position="351"/>
    </location>
</feature>
<dbReference type="PRINTS" id="PR00702">
    <property type="entry name" value="ACRIFLAVINRP"/>
</dbReference>
<dbReference type="InterPro" id="IPR001036">
    <property type="entry name" value="Acrflvin-R"/>
</dbReference>
<feature type="transmembrane region" description="Helical" evidence="1">
    <location>
        <begin position="881"/>
        <end position="901"/>
    </location>
</feature>
<dbReference type="SUPFAM" id="SSF82693">
    <property type="entry name" value="Multidrug efflux transporter AcrB pore domain, PN1, PN2, PC1 and PC2 subdomains"/>
    <property type="match status" value="3"/>
</dbReference>
<keyword evidence="1" id="KW-1133">Transmembrane helix</keyword>
<dbReference type="Gene3D" id="3.30.70.1430">
    <property type="entry name" value="Multidrug efflux transporter AcrB pore domain"/>
    <property type="match status" value="2"/>
</dbReference>
<keyword evidence="1" id="KW-0812">Transmembrane</keyword>
<dbReference type="Gene3D" id="3.30.70.1320">
    <property type="entry name" value="Multidrug efflux transporter AcrB pore domain like"/>
    <property type="match status" value="1"/>
</dbReference>
<proteinExistence type="predicted"/>
<keyword evidence="3" id="KW-1185">Reference proteome</keyword>
<organism evidence="2 3">
    <name type="scientific">Desulfosporosinus hippei DSM 8344</name>
    <dbReference type="NCBI Taxonomy" id="1121419"/>
    <lineage>
        <taxon>Bacteria</taxon>
        <taxon>Bacillati</taxon>
        <taxon>Bacillota</taxon>
        <taxon>Clostridia</taxon>
        <taxon>Eubacteriales</taxon>
        <taxon>Desulfitobacteriaceae</taxon>
        <taxon>Desulfosporosinus</taxon>
    </lineage>
</organism>